<dbReference type="STRING" id="659014.SAMN04487996_10799"/>
<accession>A0A1G7G2J5</accession>
<protein>
    <submittedName>
        <fullName evidence="1">Uncharacterized protein</fullName>
    </submittedName>
</protein>
<proteinExistence type="predicted"/>
<dbReference type="RefSeq" id="WP_090150103.1">
    <property type="nucleotide sequence ID" value="NZ_FNAN01000007.1"/>
</dbReference>
<keyword evidence="2" id="KW-1185">Reference proteome</keyword>
<dbReference type="EMBL" id="FNAN01000007">
    <property type="protein sequence ID" value="SDE82364.1"/>
    <property type="molecule type" value="Genomic_DNA"/>
</dbReference>
<organism evidence="1 2">
    <name type="scientific">Dyadobacter soli</name>
    <dbReference type="NCBI Taxonomy" id="659014"/>
    <lineage>
        <taxon>Bacteria</taxon>
        <taxon>Pseudomonadati</taxon>
        <taxon>Bacteroidota</taxon>
        <taxon>Cytophagia</taxon>
        <taxon>Cytophagales</taxon>
        <taxon>Spirosomataceae</taxon>
        <taxon>Dyadobacter</taxon>
    </lineage>
</organism>
<dbReference type="Proteomes" id="UP000198748">
    <property type="component" value="Unassembled WGS sequence"/>
</dbReference>
<dbReference type="OrthoDB" id="9866533at2"/>
<sequence length="102" mass="11157">MASKSISALAETPAAPQFEFDYASINFSIAGREVSTGEPKAFNFNDSASLNFNDETELNKTLNDKGFLLEVVPILVQRALQSYDSENEKAKQLKQALGALLQ</sequence>
<dbReference type="AlphaFoldDB" id="A0A1G7G2J5"/>
<gene>
    <name evidence="1" type="ORF">SAMN04487996_10799</name>
</gene>
<evidence type="ECO:0000313" key="2">
    <source>
        <dbReference type="Proteomes" id="UP000198748"/>
    </source>
</evidence>
<reference evidence="2" key="1">
    <citation type="submission" date="2016-10" db="EMBL/GenBank/DDBJ databases">
        <authorList>
            <person name="Varghese N."/>
            <person name="Submissions S."/>
        </authorList>
    </citation>
    <scope>NUCLEOTIDE SEQUENCE [LARGE SCALE GENOMIC DNA]</scope>
    <source>
        <strain evidence="2">DSM 25329</strain>
    </source>
</reference>
<evidence type="ECO:0000313" key="1">
    <source>
        <dbReference type="EMBL" id="SDE82364.1"/>
    </source>
</evidence>
<name>A0A1G7G2J5_9BACT</name>